<evidence type="ECO:0000313" key="6">
    <source>
        <dbReference type="Proteomes" id="UP000250086"/>
    </source>
</evidence>
<evidence type="ECO:0000256" key="1">
    <source>
        <dbReference type="ARBA" id="ARBA00023015"/>
    </source>
</evidence>
<keyword evidence="6" id="KW-1185">Reference proteome</keyword>
<accession>A0A2X0V322</accession>
<organism evidence="5 6">
    <name type="scientific">Anaerobiospirillum thomasii</name>
    <dbReference type="NCBI Taxonomy" id="179995"/>
    <lineage>
        <taxon>Bacteria</taxon>
        <taxon>Pseudomonadati</taxon>
        <taxon>Pseudomonadota</taxon>
        <taxon>Gammaproteobacteria</taxon>
        <taxon>Aeromonadales</taxon>
        <taxon>Succinivibrionaceae</taxon>
        <taxon>Anaerobiospirillum</taxon>
    </lineage>
</organism>
<evidence type="ECO:0000256" key="2">
    <source>
        <dbReference type="ARBA" id="ARBA00023125"/>
    </source>
</evidence>
<protein>
    <submittedName>
        <fullName evidence="5">Degradation activator</fullName>
    </submittedName>
</protein>
<evidence type="ECO:0000259" key="4">
    <source>
        <dbReference type="PROSITE" id="PS50932"/>
    </source>
</evidence>
<dbReference type="SMART" id="SM00354">
    <property type="entry name" value="HTH_LACI"/>
    <property type="match status" value="1"/>
</dbReference>
<keyword evidence="2" id="KW-0238">DNA-binding</keyword>
<dbReference type="GO" id="GO:0000976">
    <property type="term" value="F:transcription cis-regulatory region binding"/>
    <property type="evidence" value="ECO:0007669"/>
    <property type="project" value="TreeGrafter"/>
</dbReference>
<sequence>MRPLGHNMVSIVDVARHCGVTPSSVSRALNNKAGVSESLRQKIKQACIELNYAPNEVARTLITKESKLIGLIIPDLVSTYYASIAKGVNEYLRSQGYNVLLCDCNRDEHIEKDNIQFLKRQRVEGIIMVSVTASESDIKAIKDSGIQVVAADVELSDSISSVINDNYTGALQLFRHMIHQGCKNIGLILGNKRSKTTIDRLRAFKQVMEENAIEFNEHNIIYTDATFENGYKKTKGLLGKGIDSIFAINDSVALGAIKYCQDHGIKIPDNIKVAGYDDLEISSMISVPLTTVHQRKIFLGKKAAELLLQEIENAQDPIKIVLTPKLVVRASLGEKQ</sequence>
<dbReference type="InterPro" id="IPR010982">
    <property type="entry name" value="Lambda_DNA-bd_dom_sf"/>
</dbReference>
<dbReference type="InterPro" id="IPR028082">
    <property type="entry name" value="Peripla_BP_I"/>
</dbReference>
<dbReference type="AlphaFoldDB" id="A0A2X0V322"/>
<evidence type="ECO:0000313" key="5">
    <source>
        <dbReference type="EMBL" id="SPT68939.1"/>
    </source>
</evidence>
<dbReference type="GO" id="GO:0003700">
    <property type="term" value="F:DNA-binding transcription factor activity"/>
    <property type="evidence" value="ECO:0007669"/>
    <property type="project" value="TreeGrafter"/>
</dbReference>
<reference evidence="5 6" key="1">
    <citation type="submission" date="2018-06" db="EMBL/GenBank/DDBJ databases">
        <authorList>
            <consortium name="Pathogen Informatics"/>
            <person name="Doyle S."/>
        </authorList>
    </citation>
    <scope>NUCLEOTIDE SEQUENCE [LARGE SCALE GENOMIC DNA]</scope>
    <source>
        <strain evidence="5 6">NCTC13093</strain>
    </source>
</reference>
<dbReference type="SUPFAM" id="SSF53822">
    <property type="entry name" value="Periplasmic binding protein-like I"/>
    <property type="match status" value="1"/>
</dbReference>
<dbReference type="InterPro" id="IPR000843">
    <property type="entry name" value="HTH_LacI"/>
</dbReference>
<dbReference type="Pfam" id="PF00532">
    <property type="entry name" value="Peripla_BP_1"/>
    <property type="match status" value="1"/>
</dbReference>
<dbReference type="Proteomes" id="UP000250086">
    <property type="component" value="Unassembled WGS sequence"/>
</dbReference>
<dbReference type="PROSITE" id="PS50932">
    <property type="entry name" value="HTH_LACI_2"/>
    <property type="match status" value="1"/>
</dbReference>
<keyword evidence="1" id="KW-0805">Transcription regulation</keyword>
<keyword evidence="3" id="KW-0804">Transcription</keyword>
<dbReference type="Gene3D" id="1.10.260.40">
    <property type="entry name" value="lambda repressor-like DNA-binding domains"/>
    <property type="match status" value="1"/>
</dbReference>
<dbReference type="Pfam" id="PF00356">
    <property type="entry name" value="LacI"/>
    <property type="match status" value="1"/>
</dbReference>
<dbReference type="EMBL" id="UAPV01000001">
    <property type="protein sequence ID" value="SPT68939.1"/>
    <property type="molecule type" value="Genomic_DNA"/>
</dbReference>
<proteinExistence type="predicted"/>
<evidence type="ECO:0000256" key="3">
    <source>
        <dbReference type="ARBA" id="ARBA00023163"/>
    </source>
</evidence>
<dbReference type="PANTHER" id="PTHR30146:SF109">
    <property type="entry name" value="HTH-TYPE TRANSCRIPTIONAL REGULATOR GALS"/>
    <property type="match status" value="1"/>
</dbReference>
<dbReference type="Gene3D" id="3.40.50.2300">
    <property type="match status" value="2"/>
</dbReference>
<feature type="domain" description="HTH lacI-type" evidence="4">
    <location>
        <begin position="9"/>
        <end position="63"/>
    </location>
</feature>
<name>A0A2X0V322_9GAMM</name>
<gene>
    <name evidence="5" type="primary">degA</name>
    <name evidence="5" type="ORF">NCTC13093_00289</name>
</gene>
<dbReference type="CDD" id="cd06267">
    <property type="entry name" value="PBP1_LacI_sugar_binding-like"/>
    <property type="match status" value="1"/>
</dbReference>
<dbReference type="SUPFAM" id="SSF47413">
    <property type="entry name" value="lambda repressor-like DNA-binding domains"/>
    <property type="match status" value="1"/>
</dbReference>
<dbReference type="InterPro" id="IPR001761">
    <property type="entry name" value="Peripla_BP/Lac1_sug-bd_dom"/>
</dbReference>
<dbReference type="CDD" id="cd01392">
    <property type="entry name" value="HTH_LacI"/>
    <property type="match status" value="1"/>
</dbReference>
<dbReference type="PANTHER" id="PTHR30146">
    <property type="entry name" value="LACI-RELATED TRANSCRIPTIONAL REPRESSOR"/>
    <property type="match status" value="1"/>
</dbReference>